<sequence>MVKKEYASIPELAKILGISRIAVYKKVKNGQIKAEKIGRNYAIPQKYIAALIGKELDEEDKKNIDQAIKKTIKDFGETLKLLGKE</sequence>
<dbReference type="GO" id="GO:0003677">
    <property type="term" value="F:DNA binding"/>
    <property type="evidence" value="ECO:0007669"/>
    <property type="project" value="InterPro"/>
</dbReference>
<evidence type="ECO:0000259" key="1">
    <source>
        <dbReference type="Pfam" id="PF12728"/>
    </source>
</evidence>
<dbReference type="InterPro" id="IPR041657">
    <property type="entry name" value="HTH_17"/>
</dbReference>
<evidence type="ECO:0000313" key="2">
    <source>
        <dbReference type="EMBL" id="OGC39905.1"/>
    </source>
</evidence>
<dbReference type="AlphaFoldDB" id="A0A1F4U4K2"/>
<dbReference type="NCBIfam" id="TIGR01764">
    <property type="entry name" value="excise"/>
    <property type="match status" value="1"/>
</dbReference>
<dbReference type="EMBL" id="MEUJ01000005">
    <property type="protein sequence ID" value="OGC39905.1"/>
    <property type="molecule type" value="Genomic_DNA"/>
</dbReference>
<evidence type="ECO:0000313" key="3">
    <source>
        <dbReference type="Proteomes" id="UP000179242"/>
    </source>
</evidence>
<organism evidence="2 3">
    <name type="scientific">candidate division WOR-1 bacterium RIFOXYC2_FULL_46_14</name>
    <dbReference type="NCBI Taxonomy" id="1802587"/>
    <lineage>
        <taxon>Bacteria</taxon>
        <taxon>Bacillati</taxon>
        <taxon>Saganbacteria</taxon>
    </lineage>
</organism>
<comment type="caution">
    <text evidence="2">The sequence shown here is derived from an EMBL/GenBank/DDBJ whole genome shotgun (WGS) entry which is preliminary data.</text>
</comment>
<proteinExistence type="predicted"/>
<accession>A0A1F4U4K2</accession>
<protein>
    <recommendedName>
        <fullName evidence="1">Helix-turn-helix domain-containing protein</fullName>
    </recommendedName>
</protein>
<dbReference type="Pfam" id="PF12728">
    <property type="entry name" value="HTH_17"/>
    <property type="match status" value="1"/>
</dbReference>
<gene>
    <name evidence="2" type="ORF">A2438_05270</name>
</gene>
<dbReference type="Proteomes" id="UP000179242">
    <property type="component" value="Unassembled WGS sequence"/>
</dbReference>
<dbReference type="InterPro" id="IPR010093">
    <property type="entry name" value="SinI_DNA-bd"/>
</dbReference>
<feature type="domain" description="Helix-turn-helix" evidence="1">
    <location>
        <begin position="8"/>
        <end position="52"/>
    </location>
</feature>
<name>A0A1F4U4K2_UNCSA</name>
<reference evidence="2 3" key="1">
    <citation type="journal article" date="2016" name="Nat. Commun.">
        <title>Thousands of microbial genomes shed light on interconnected biogeochemical processes in an aquifer system.</title>
        <authorList>
            <person name="Anantharaman K."/>
            <person name="Brown C.T."/>
            <person name="Hug L.A."/>
            <person name="Sharon I."/>
            <person name="Castelle C.J."/>
            <person name="Probst A.J."/>
            <person name="Thomas B.C."/>
            <person name="Singh A."/>
            <person name="Wilkins M.J."/>
            <person name="Karaoz U."/>
            <person name="Brodie E.L."/>
            <person name="Williams K.H."/>
            <person name="Hubbard S.S."/>
            <person name="Banfield J.F."/>
        </authorList>
    </citation>
    <scope>NUCLEOTIDE SEQUENCE [LARGE SCALE GENOMIC DNA]</scope>
</reference>